<evidence type="ECO:0000313" key="2">
    <source>
        <dbReference type="Proteomes" id="UP000243985"/>
    </source>
</evidence>
<dbReference type="RefSeq" id="WP_107782698.1">
    <property type="nucleotide sequence ID" value="NZ_QBKG01000016.1"/>
</dbReference>
<organism evidence="1 2">
    <name type="scientific">Capnocytophaga leadbetteri</name>
    <dbReference type="NCBI Taxonomy" id="327575"/>
    <lineage>
        <taxon>Bacteria</taxon>
        <taxon>Pseudomonadati</taxon>
        <taxon>Bacteroidota</taxon>
        <taxon>Flavobacteriia</taxon>
        <taxon>Flavobacteriales</taxon>
        <taxon>Flavobacteriaceae</taxon>
        <taxon>Capnocytophaga</taxon>
    </lineage>
</organism>
<gene>
    <name evidence="1" type="ORF">C8P65_1164</name>
</gene>
<comment type="caution">
    <text evidence="1">The sequence shown here is derived from an EMBL/GenBank/DDBJ whole genome shotgun (WGS) entry which is preliminary data.</text>
</comment>
<dbReference type="AlphaFoldDB" id="A0A2T5XSC9"/>
<proteinExistence type="predicted"/>
<evidence type="ECO:0000313" key="1">
    <source>
        <dbReference type="EMBL" id="PTX03050.1"/>
    </source>
</evidence>
<dbReference type="GeneID" id="84581377"/>
<protein>
    <submittedName>
        <fullName evidence="1">Uncharacterized protein</fullName>
    </submittedName>
</protein>
<accession>A0A2T5XSC9</accession>
<name>A0A2T5XSC9_9FLAO</name>
<sequence length="318" mass="37599">MIDKITLKKKNITDKELKQIASKSRLKKNTKNGAIYYDNGDTKNFNGGFFIQIDTRGALTVSGSVHKFFNFEATGKLTNYNNITMQQAQQSITKILEYYGLKGIELQVYYFEIGINHETEEPTHKILERFQTLNGKKLYFHPRFKKESLKTTETDKDKKRIFRMYDKLHELKEKRQTLTGVKNLTRYETIYKRQDIPLQEFITNENLKRLEEDFYKEIQELQPAPKVEYIGTGKSSTIKKELAGVIITLGTEKAMQMIKEQDLTPKEYRTRREFIRDWFSKELYKEYKLTKEENNIRNENVTNAGITATPKSKIHWQR</sequence>
<dbReference type="EMBL" id="QBKG01000016">
    <property type="protein sequence ID" value="PTX03050.1"/>
    <property type="molecule type" value="Genomic_DNA"/>
</dbReference>
<reference evidence="1 2" key="1">
    <citation type="submission" date="2018-04" db="EMBL/GenBank/DDBJ databases">
        <title>Genomic Encyclopedia of Archaeal and Bacterial Type Strains, Phase II (KMG-II): from individual species to whole genera.</title>
        <authorList>
            <person name="Goeker M."/>
        </authorList>
    </citation>
    <scope>NUCLEOTIDE SEQUENCE [LARGE SCALE GENOMIC DNA]</scope>
    <source>
        <strain evidence="1 2">DSM 22902</strain>
    </source>
</reference>
<dbReference type="Proteomes" id="UP000243985">
    <property type="component" value="Unassembled WGS sequence"/>
</dbReference>